<feature type="region of interest" description="Disordered" evidence="1">
    <location>
        <begin position="474"/>
        <end position="497"/>
    </location>
</feature>
<dbReference type="Proteomes" id="UP000249497">
    <property type="component" value="Unassembled WGS sequence"/>
</dbReference>
<sequence>MSPSQAHFFSTHHSPPLHSAITLTMRLPLETPDATHPEIHAYILGAGITSLSAAVHLLQEGHLPASHIHILETLDQAGGGTVSSGNAEEGYHYRAGGMPLLNGEAMATLFAEVPSDVNPGKSVLDDLYEYWGLSAATVAHQQQQQHGGRLGEEPTQHPQQSQCHQTRLVRRSKHGLVRIDCKRSTNLGLRDRVEVFRFMNKSEVTLGRSRIRDHFGKGFFGGSYWGVLSTTFGFKSCHSAAEFHRTLHKFGHDIASITSSHPRPLDGGQYNRHESLVAPIARFLRRQGVDFQFQTTVTDIIFADDATAAGPEPPSAAASNSGSASPSVHTTPSTRQRKRSSRHNSNDDSQKAPKQHPPPSTEPPYPPRLVSAIIAHPLNGPEQTIPVQPHDIVLVSLGSAMSGSSLGSNTSAPPLYQMEADHELDENWLLWLELTTKDPRRLGNAYNFCTRLEESRLESFTITLRAAGGNRILERITGTNDNPPGGSSASSSSSSSQNGSGMFVSLIDAPWVVSLHVPAQPVFPDQPAEVQVLWGYALYPERTGEVVRKPMLECTGEEILREVLAQLEVKEAEADRILQGALTIPCVVPRMAAGLLPRGEGNRPRVIPPAIRNLGLIGQFVEIEGETGVAAMEYSVLGAQMAVRELVGRGSLVLGEGQRHGVAGEEKGQHPQQQHRVKESRKRSWLPLPCT</sequence>
<proteinExistence type="predicted"/>
<dbReference type="Gene3D" id="3.50.50.60">
    <property type="entry name" value="FAD/NAD(P)-binding domain"/>
    <property type="match status" value="3"/>
</dbReference>
<gene>
    <name evidence="2" type="ORF">BO86DRAFT_409540</name>
</gene>
<dbReference type="Pfam" id="PF06100">
    <property type="entry name" value="MCRA"/>
    <property type="match status" value="2"/>
</dbReference>
<dbReference type="EMBL" id="KZ824790">
    <property type="protein sequence ID" value="RAH82221.1"/>
    <property type="molecule type" value="Genomic_DNA"/>
</dbReference>
<dbReference type="GeneID" id="37178114"/>
<evidence type="ECO:0000256" key="1">
    <source>
        <dbReference type="SAM" id="MobiDB-lite"/>
    </source>
</evidence>
<dbReference type="PANTHER" id="PTHR37417">
    <property type="entry name" value="67 KDA MYOSIN-CROSS-REACTIVE ANTIGEN FAMILY PROTEIN (AFU_ORTHOLOGUE AFUA_5G09970)"/>
    <property type="match status" value="1"/>
</dbReference>
<dbReference type="PANTHER" id="PTHR37417:SF2">
    <property type="entry name" value="67 KDA MYOSIN-CROSS-REACTIVE ANTIGEN FAMILY PROTEIN (AFU_ORTHOLOGUE AFUA_5G09970)"/>
    <property type="match status" value="1"/>
</dbReference>
<organism evidence="2 3">
    <name type="scientific">Aspergillus japonicus CBS 114.51</name>
    <dbReference type="NCBI Taxonomy" id="1448312"/>
    <lineage>
        <taxon>Eukaryota</taxon>
        <taxon>Fungi</taxon>
        <taxon>Dikarya</taxon>
        <taxon>Ascomycota</taxon>
        <taxon>Pezizomycotina</taxon>
        <taxon>Eurotiomycetes</taxon>
        <taxon>Eurotiomycetidae</taxon>
        <taxon>Eurotiales</taxon>
        <taxon>Aspergillaceae</taxon>
        <taxon>Aspergillus</taxon>
        <taxon>Aspergillus subgen. Circumdati</taxon>
    </lineage>
</organism>
<dbReference type="GO" id="GO:0006631">
    <property type="term" value="P:fatty acid metabolic process"/>
    <property type="evidence" value="ECO:0007669"/>
    <property type="project" value="InterPro"/>
</dbReference>
<dbReference type="RefSeq" id="XP_025528115.1">
    <property type="nucleotide sequence ID" value="XM_025674422.1"/>
</dbReference>
<dbReference type="InterPro" id="IPR036188">
    <property type="entry name" value="FAD/NAD-bd_sf"/>
</dbReference>
<feature type="compositionally biased region" description="Basic residues" evidence="1">
    <location>
        <begin position="673"/>
        <end position="684"/>
    </location>
</feature>
<protein>
    <submittedName>
        <fullName evidence="2">67 kDa myosin-cross-reactive antigen like protein</fullName>
    </submittedName>
</protein>
<feature type="region of interest" description="Disordered" evidence="1">
    <location>
        <begin position="659"/>
        <end position="691"/>
    </location>
</feature>
<feature type="compositionally biased region" description="Low complexity" evidence="1">
    <location>
        <begin position="306"/>
        <end position="327"/>
    </location>
</feature>
<dbReference type="AlphaFoldDB" id="A0A8T8X2E9"/>
<dbReference type="OrthoDB" id="545169at2759"/>
<keyword evidence="3" id="KW-1185">Reference proteome</keyword>
<feature type="compositionally biased region" description="Low complexity" evidence="1">
    <location>
        <begin position="485"/>
        <end position="497"/>
    </location>
</feature>
<dbReference type="SUPFAM" id="SSF51905">
    <property type="entry name" value="FAD/NAD(P)-binding domain"/>
    <property type="match status" value="1"/>
</dbReference>
<evidence type="ECO:0000313" key="3">
    <source>
        <dbReference type="Proteomes" id="UP000249497"/>
    </source>
</evidence>
<dbReference type="GO" id="GO:0050151">
    <property type="term" value="F:oleate hydratase activity"/>
    <property type="evidence" value="ECO:0007669"/>
    <property type="project" value="InterPro"/>
</dbReference>
<feature type="compositionally biased region" description="Pro residues" evidence="1">
    <location>
        <begin position="355"/>
        <end position="367"/>
    </location>
</feature>
<evidence type="ECO:0000313" key="2">
    <source>
        <dbReference type="EMBL" id="RAH82221.1"/>
    </source>
</evidence>
<dbReference type="Gene3D" id="3.30.9.80">
    <property type="match status" value="1"/>
</dbReference>
<dbReference type="InterPro" id="IPR010354">
    <property type="entry name" value="Oleate_hydratase"/>
</dbReference>
<dbReference type="GO" id="GO:0071949">
    <property type="term" value="F:FAD binding"/>
    <property type="evidence" value="ECO:0007669"/>
    <property type="project" value="InterPro"/>
</dbReference>
<feature type="region of interest" description="Disordered" evidence="1">
    <location>
        <begin position="306"/>
        <end position="368"/>
    </location>
</feature>
<accession>A0A8T8X2E9</accession>
<name>A0A8T8X2E9_ASPJA</name>
<reference evidence="2 3" key="1">
    <citation type="submission" date="2018-02" db="EMBL/GenBank/DDBJ databases">
        <title>The genomes of Aspergillus section Nigri reveals drivers in fungal speciation.</title>
        <authorList>
            <consortium name="DOE Joint Genome Institute"/>
            <person name="Vesth T.C."/>
            <person name="Nybo J."/>
            <person name="Theobald S."/>
            <person name="Brandl J."/>
            <person name="Frisvad J.C."/>
            <person name="Nielsen K.F."/>
            <person name="Lyhne E.K."/>
            <person name="Kogle M.E."/>
            <person name="Kuo A."/>
            <person name="Riley R."/>
            <person name="Clum A."/>
            <person name="Nolan M."/>
            <person name="Lipzen A."/>
            <person name="Salamov A."/>
            <person name="Henrissat B."/>
            <person name="Wiebenga A."/>
            <person name="De vries R.P."/>
            <person name="Grigoriev I.V."/>
            <person name="Mortensen U.H."/>
            <person name="Andersen M.R."/>
            <person name="Baker S.E."/>
        </authorList>
    </citation>
    <scope>NUCLEOTIDE SEQUENCE [LARGE SCALE GENOMIC DNA]</scope>
    <source>
        <strain evidence="2 3">CBS 114.51</strain>
    </source>
</reference>
<feature type="compositionally biased region" description="Basic and acidic residues" evidence="1">
    <location>
        <begin position="659"/>
        <end position="669"/>
    </location>
</feature>
<feature type="region of interest" description="Disordered" evidence="1">
    <location>
        <begin position="142"/>
        <end position="163"/>
    </location>
</feature>